<accession>A0ABY7G931</accession>
<sequence>MKPSENHLYLKTLVLQMKMSGIQIVIILAAVITLSKADITSLEMKVEGLENLISSMQTFVLQDMILIKGKLANTDRKLEQLFDRIDNLQSTERVGGITEADIEQISAKIKMHAIHYSLVIAVVAHFSNADITSLEEKVNLISSMQTFVLQDMMLIKGKLANTDMKLDQLFDRIDKLQSTEHIKMPAIHYSLVIAVVAHFSNADITSLEEKVNLISSMQTFVLQDMMLIKGKLANTDMKLDQLFDRIDKLQSTEHVRGFTEGDIEQISAKLQIERITNRKLNK</sequence>
<keyword evidence="2" id="KW-1185">Reference proteome</keyword>
<evidence type="ECO:0008006" key="3">
    <source>
        <dbReference type="Google" id="ProtNLM"/>
    </source>
</evidence>
<evidence type="ECO:0000313" key="1">
    <source>
        <dbReference type="EMBL" id="WAR29536.1"/>
    </source>
</evidence>
<protein>
    <recommendedName>
        <fullName evidence="3">TerB family tellurite resistance protein</fullName>
    </recommendedName>
</protein>
<dbReference type="Proteomes" id="UP001164746">
    <property type="component" value="Chromosome 16"/>
</dbReference>
<name>A0ABY7G931_MYAAR</name>
<reference evidence="1" key="1">
    <citation type="submission" date="2022-11" db="EMBL/GenBank/DDBJ databases">
        <title>Centuries of genome instability and evolution in soft-shell clam transmissible cancer (bioRxiv).</title>
        <authorList>
            <person name="Hart S.F.M."/>
            <person name="Yonemitsu M.A."/>
            <person name="Giersch R.M."/>
            <person name="Beal B.F."/>
            <person name="Arriagada G."/>
            <person name="Davis B.W."/>
            <person name="Ostrander E.A."/>
            <person name="Goff S.P."/>
            <person name="Metzger M.J."/>
        </authorList>
    </citation>
    <scope>NUCLEOTIDE SEQUENCE</scope>
    <source>
        <strain evidence="1">MELC-2E11</strain>
        <tissue evidence="1">Siphon/mantle</tissue>
    </source>
</reference>
<organism evidence="1 2">
    <name type="scientific">Mya arenaria</name>
    <name type="common">Soft-shell clam</name>
    <dbReference type="NCBI Taxonomy" id="6604"/>
    <lineage>
        <taxon>Eukaryota</taxon>
        <taxon>Metazoa</taxon>
        <taxon>Spiralia</taxon>
        <taxon>Lophotrochozoa</taxon>
        <taxon>Mollusca</taxon>
        <taxon>Bivalvia</taxon>
        <taxon>Autobranchia</taxon>
        <taxon>Heteroconchia</taxon>
        <taxon>Euheterodonta</taxon>
        <taxon>Imparidentia</taxon>
        <taxon>Neoheterodontei</taxon>
        <taxon>Myida</taxon>
        <taxon>Myoidea</taxon>
        <taxon>Myidae</taxon>
        <taxon>Mya</taxon>
    </lineage>
</organism>
<evidence type="ECO:0000313" key="2">
    <source>
        <dbReference type="Proteomes" id="UP001164746"/>
    </source>
</evidence>
<dbReference type="EMBL" id="CP111027">
    <property type="protein sequence ID" value="WAR29536.1"/>
    <property type="molecule type" value="Genomic_DNA"/>
</dbReference>
<proteinExistence type="predicted"/>
<gene>
    <name evidence="1" type="ORF">MAR_003104</name>
</gene>